<keyword evidence="2" id="KW-0472">Membrane</keyword>
<name>A0ABY6FZT0_9MICO</name>
<dbReference type="RefSeq" id="WP_263593319.1">
    <property type="nucleotide sequence ID" value="NZ_CP107020.1"/>
</dbReference>
<dbReference type="Proteomes" id="UP001164305">
    <property type="component" value="Chromosome"/>
</dbReference>
<keyword evidence="4" id="KW-1185">Reference proteome</keyword>
<evidence type="ECO:0000313" key="4">
    <source>
        <dbReference type="Proteomes" id="UP001164305"/>
    </source>
</evidence>
<evidence type="ECO:0000256" key="1">
    <source>
        <dbReference type="SAM" id="Coils"/>
    </source>
</evidence>
<evidence type="ECO:0000256" key="2">
    <source>
        <dbReference type="SAM" id="Phobius"/>
    </source>
</evidence>
<feature type="coiled-coil region" evidence="1">
    <location>
        <begin position="173"/>
        <end position="233"/>
    </location>
</feature>
<evidence type="ECO:0000313" key="3">
    <source>
        <dbReference type="EMBL" id="UYG16106.1"/>
    </source>
</evidence>
<keyword evidence="2" id="KW-1133">Transmembrane helix</keyword>
<organism evidence="3 4">
    <name type="scientific">Brachybacterium huguangmaarense</name>
    <dbReference type="NCBI Taxonomy" id="1652028"/>
    <lineage>
        <taxon>Bacteria</taxon>
        <taxon>Bacillati</taxon>
        <taxon>Actinomycetota</taxon>
        <taxon>Actinomycetes</taxon>
        <taxon>Micrococcales</taxon>
        <taxon>Dermabacteraceae</taxon>
        <taxon>Brachybacterium</taxon>
    </lineage>
</organism>
<dbReference type="EMBL" id="CP107020">
    <property type="protein sequence ID" value="UYG16106.1"/>
    <property type="molecule type" value="Genomic_DNA"/>
</dbReference>
<keyword evidence="1" id="KW-0175">Coiled coil</keyword>
<sequence length="443" mass="46242">MVEQTILAEVLLADPAGALAAVGALGVGGVFLVGGVIVLALTGERRARGAQRRRIGSLTPLPDLLTDLDAVLLRADEAVRAAADEQLYADAEFGASTASTIGAAVEAARTALDDAFSRRQEIDGLLGRGEEIAARSLADEVRTSVTRALTSLRDATTELTGLRREAVLAPERVERARRRCAELTGSIAGAREELDRVAAREGEAATAGLRPALAEVETDLAAASADLDRIAAATAPSSPGAVRVDGTEVERLAAVEASLETSAAVIARAAELSEEVASARAALPGAVDALRTSLVRAEATDDPDPRLPQAVAVARAAVASASAGAVPDPVTTLARVQAARTEVDAAVEAARTRYDADRRAREEERERTRLLSDAYDPRAGQAAEEAARGRYGVLDPAMPRGIAGDARSAGRPAGQGFDLVAEVLDEITRPASRRPRDRGRRRW</sequence>
<reference evidence="3" key="1">
    <citation type="submission" date="2022-10" db="EMBL/GenBank/DDBJ databases">
        <title>Whole-Genome Sequencing of Brachybacterium huguangmaarense BRM-3, Isolated from Betula schmidtii.</title>
        <authorList>
            <person name="Haam D."/>
        </authorList>
    </citation>
    <scope>NUCLEOTIDE SEQUENCE</scope>
    <source>
        <strain evidence="3">BRM-3</strain>
    </source>
</reference>
<proteinExistence type="predicted"/>
<gene>
    <name evidence="3" type="ORF">BRM3_10795</name>
</gene>
<protein>
    <submittedName>
        <fullName evidence="3">Uncharacterized protein</fullName>
    </submittedName>
</protein>
<feature type="transmembrane region" description="Helical" evidence="2">
    <location>
        <begin position="20"/>
        <end position="43"/>
    </location>
</feature>
<keyword evidence="2" id="KW-0812">Transmembrane</keyword>
<accession>A0ABY6FZT0</accession>